<dbReference type="AlphaFoldDB" id="A0A2U3QI73"/>
<evidence type="ECO:0000313" key="2">
    <source>
        <dbReference type="Proteomes" id="UP000245125"/>
    </source>
</evidence>
<accession>A0A2U3QI73</accession>
<reference evidence="2" key="1">
    <citation type="submission" date="2018-03" db="EMBL/GenBank/DDBJ databases">
        <authorList>
            <person name="Zecchin S."/>
        </authorList>
    </citation>
    <scope>NUCLEOTIDE SEQUENCE [LARGE SCALE GENOMIC DNA]</scope>
</reference>
<keyword evidence="2" id="KW-1185">Reference proteome</keyword>
<protein>
    <submittedName>
        <fullName evidence="1">Uncharacterized protein</fullName>
    </submittedName>
</protein>
<sequence>MYVQTKTDLKDIEDLIKIKITSAPDAQNMRVQINMNDAWPLPWLFSRFPNVGFGDFRKAFAEKGDVIFAEVTHEDKDSEGQYWRRVMALRDARAPIVVYLKKSFFQGINLPGFGPSGMPEDRGT</sequence>
<dbReference type="Proteomes" id="UP000245125">
    <property type="component" value="Unassembled WGS sequence"/>
</dbReference>
<gene>
    <name evidence="1" type="ORF">NBG4_420030</name>
</gene>
<name>A0A2U3QI73_9BACT</name>
<proteinExistence type="predicted"/>
<organism evidence="1 2">
    <name type="scientific">Candidatus Sulfobium mesophilum</name>
    <dbReference type="NCBI Taxonomy" id="2016548"/>
    <lineage>
        <taxon>Bacteria</taxon>
        <taxon>Pseudomonadati</taxon>
        <taxon>Nitrospirota</taxon>
        <taxon>Nitrospiria</taxon>
        <taxon>Nitrospirales</taxon>
        <taxon>Nitrospiraceae</taxon>
        <taxon>Candidatus Sulfobium</taxon>
    </lineage>
</organism>
<dbReference type="EMBL" id="OUUY01000089">
    <property type="protein sequence ID" value="SPQ01106.1"/>
    <property type="molecule type" value="Genomic_DNA"/>
</dbReference>
<evidence type="ECO:0000313" key="1">
    <source>
        <dbReference type="EMBL" id="SPQ01106.1"/>
    </source>
</evidence>